<keyword evidence="7" id="KW-1185">Reference proteome</keyword>
<proteinExistence type="predicted"/>
<feature type="chain" id="PRO_5002064471" evidence="5">
    <location>
        <begin position="17"/>
        <end position="116"/>
    </location>
</feature>
<name>A0A0B1SDL8_OESDE</name>
<dbReference type="GO" id="GO:0022857">
    <property type="term" value="F:transmembrane transporter activity"/>
    <property type="evidence" value="ECO:0007669"/>
    <property type="project" value="InterPro"/>
</dbReference>
<keyword evidence="5" id="KW-0732">Signal</keyword>
<reference evidence="6 7" key="1">
    <citation type="submission" date="2014-03" db="EMBL/GenBank/DDBJ databases">
        <title>Draft genome of the hookworm Oesophagostomum dentatum.</title>
        <authorList>
            <person name="Mitreva M."/>
        </authorList>
    </citation>
    <scope>NUCLEOTIDE SEQUENCE [LARGE SCALE GENOMIC DNA]</scope>
    <source>
        <strain evidence="6 7">OD-Hann</strain>
    </source>
</reference>
<dbReference type="InterPro" id="IPR000109">
    <property type="entry name" value="POT_fam"/>
</dbReference>
<evidence type="ECO:0000313" key="6">
    <source>
        <dbReference type="EMBL" id="KHJ81602.1"/>
    </source>
</evidence>
<dbReference type="Pfam" id="PF00854">
    <property type="entry name" value="PTR2"/>
    <property type="match status" value="1"/>
</dbReference>
<dbReference type="GO" id="GO:0016020">
    <property type="term" value="C:membrane"/>
    <property type="evidence" value="ECO:0007669"/>
    <property type="project" value="UniProtKB-SubCell"/>
</dbReference>
<dbReference type="Proteomes" id="UP000053660">
    <property type="component" value="Unassembled WGS sequence"/>
</dbReference>
<evidence type="ECO:0000256" key="4">
    <source>
        <dbReference type="ARBA" id="ARBA00023136"/>
    </source>
</evidence>
<dbReference type="OrthoDB" id="205993at2759"/>
<sequence length="116" mass="12622">MVAGGLLASLSFLVTGFVQLSVNETLPTLPASNEAFVSVWNQLDSCSVVATFPNNQQFTIKPNVSMIDNRKTGESSVHLKAPKGMNTWSVNVQLSYTGCTQDKFQVSDDVSLHTKR</sequence>
<keyword evidence="3" id="KW-1133">Transmembrane helix</keyword>
<dbReference type="EMBL" id="KN587733">
    <property type="protein sequence ID" value="KHJ81602.1"/>
    <property type="molecule type" value="Genomic_DNA"/>
</dbReference>
<organism evidence="6 7">
    <name type="scientific">Oesophagostomum dentatum</name>
    <name type="common">Nodular worm</name>
    <dbReference type="NCBI Taxonomy" id="61180"/>
    <lineage>
        <taxon>Eukaryota</taxon>
        <taxon>Metazoa</taxon>
        <taxon>Ecdysozoa</taxon>
        <taxon>Nematoda</taxon>
        <taxon>Chromadorea</taxon>
        <taxon>Rhabditida</taxon>
        <taxon>Rhabditina</taxon>
        <taxon>Rhabditomorpha</taxon>
        <taxon>Strongyloidea</taxon>
        <taxon>Strongylidae</taxon>
        <taxon>Oesophagostomum</taxon>
    </lineage>
</organism>
<evidence type="ECO:0000313" key="7">
    <source>
        <dbReference type="Proteomes" id="UP000053660"/>
    </source>
</evidence>
<comment type="subcellular location">
    <subcellularLocation>
        <location evidence="1">Membrane</location>
        <topology evidence="1">Multi-pass membrane protein</topology>
    </subcellularLocation>
</comment>
<feature type="signal peptide" evidence="5">
    <location>
        <begin position="1"/>
        <end position="16"/>
    </location>
</feature>
<accession>A0A0B1SDL8</accession>
<evidence type="ECO:0000256" key="5">
    <source>
        <dbReference type="SAM" id="SignalP"/>
    </source>
</evidence>
<evidence type="ECO:0000256" key="3">
    <source>
        <dbReference type="ARBA" id="ARBA00022989"/>
    </source>
</evidence>
<evidence type="ECO:0000256" key="1">
    <source>
        <dbReference type="ARBA" id="ARBA00004141"/>
    </source>
</evidence>
<gene>
    <name evidence="6" type="ORF">OESDEN_18710</name>
</gene>
<protein>
    <submittedName>
        <fullName evidence="6">Uncharacterized protein</fullName>
    </submittedName>
</protein>
<keyword evidence="2" id="KW-0812">Transmembrane</keyword>
<keyword evidence="4" id="KW-0472">Membrane</keyword>
<dbReference type="AlphaFoldDB" id="A0A0B1SDL8"/>
<evidence type="ECO:0000256" key="2">
    <source>
        <dbReference type="ARBA" id="ARBA00022692"/>
    </source>
</evidence>